<evidence type="ECO:0000256" key="2">
    <source>
        <dbReference type="ARBA" id="ARBA00022840"/>
    </source>
</evidence>
<dbReference type="SUPFAM" id="SSF56112">
    <property type="entry name" value="Protein kinase-like (PK-like)"/>
    <property type="match status" value="1"/>
</dbReference>
<dbReference type="AlphaFoldDB" id="A0AAW1IRX6"/>
<comment type="caution">
    <text evidence="4">The sequence shown here is derived from an EMBL/GenBank/DDBJ whole genome shotgun (WGS) entry which is preliminary data.</text>
</comment>
<proteinExistence type="predicted"/>
<keyword evidence="2" id="KW-0067">ATP-binding</keyword>
<sequence>MGQTQTKNRGKKFESSEENFIENGGIFLEKQLALSRGQNTGSRQLKTLSIHEIETSINNYDPNLVLGSIQSTVYKGVIDDQVVAVKVPINSEQNSDLVNLYLTEAATSVVMNHENLVKIYACCLETCVPIMVYEYLPNGSLFRHLHRSRNRMKWCDRLRVATDTAYALSYMHNALSRPVVHRDVQSFSVLLNQSFRGKLSNFGYSVSVTPGETSQRWPVLGCPGFIDPEYIETGVVTEKCDVYSFGVLLLELITGKQPAIMASNGTDLVDVFVSAVDKNSMTEMIDSEVLGQASDDEIRQVSRLALTCVAKKGEERPTMVDVVQELWQIQDKDKKEKGNN</sequence>
<organism evidence="4 5">
    <name type="scientific">Saponaria officinalis</name>
    <name type="common">Common soapwort</name>
    <name type="synonym">Lychnis saponaria</name>
    <dbReference type="NCBI Taxonomy" id="3572"/>
    <lineage>
        <taxon>Eukaryota</taxon>
        <taxon>Viridiplantae</taxon>
        <taxon>Streptophyta</taxon>
        <taxon>Embryophyta</taxon>
        <taxon>Tracheophyta</taxon>
        <taxon>Spermatophyta</taxon>
        <taxon>Magnoliopsida</taxon>
        <taxon>eudicotyledons</taxon>
        <taxon>Gunneridae</taxon>
        <taxon>Pentapetalae</taxon>
        <taxon>Caryophyllales</taxon>
        <taxon>Caryophyllaceae</taxon>
        <taxon>Caryophylleae</taxon>
        <taxon>Saponaria</taxon>
    </lineage>
</organism>
<dbReference type="InterPro" id="IPR045274">
    <property type="entry name" value="WAK-like"/>
</dbReference>
<dbReference type="Gene3D" id="1.10.510.10">
    <property type="entry name" value="Transferase(Phosphotransferase) domain 1"/>
    <property type="match status" value="1"/>
</dbReference>
<dbReference type="PIRSF" id="PIRSF000654">
    <property type="entry name" value="Integrin-linked_kinase"/>
    <property type="match status" value="1"/>
</dbReference>
<keyword evidence="5" id="KW-1185">Reference proteome</keyword>
<evidence type="ECO:0000259" key="3">
    <source>
        <dbReference type="PROSITE" id="PS50011"/>
    </source>
</evidence>
<dbReference type="InterPro" id="IPR001245">
    <property type="entry name" value="Ser-Thr/Tyr_kinase_cat_dom"/>
</dbReference>
<dbReference type="EMBL" id="JBDFQZ010000009">
    <property type="protein sequence ID" value="KAK9692191.1"/>
    <property type="molecule type" value="Genomic_DNA"/>
</dbReference>
<evidence type="ECO:0000313" key="5">
    <source>
        <dbReference type="Proteomes" id="UP001443914"/>
    </source>
</evidence>
<evidence type="ECO:0000313" key="4">
    <source>
        <dbReference type="EMBL" id="KAK9692191.1"/>
    </source>
</evidence>
<feature type="domain" description="Protein kinase" evidence="3">
    <location>
        <begin position="28"/>
        <end position="328"/>
    </location>
</feature>
<dbReference type="PANTHER" id="PTHR27005">
    <property type="entry name" value="WALL-ASSOCIATED RECEPTOR KINASE-LIKE 21"/>
    <property type="match status" value="1"/>
</dbReference>
<evidence type="ECO:0000256" key="1">
    <source>
        <dbReference type="ARBA" id="ARBA00022741"/>
    </source>
</evidence>
<dbReference type="PANTHER" id="PTHR27005:SF468">
    <property type="entry name" value="OS01G0310500 PROTEIN"/>
    <property type="match status" value="1"/>
</dbReference>
<dbReference type="GO" id="GO:0005524">
    <property type="term" value="F:ATP binding"/>
    <property type="evidence" value="ECO:0007669"/>
    <property type="project" value="UniProtKB-KW"/>
</dbReference>
<dbReference type="GO" id="GO:0007166">
    <property type="term" value="P:cell surface receptor signaling pathway"/>
    <property type="evidence" value="ECO:0007669"/>
    <property type="project" value="InterPro"/>
</dbReference>
<protein>
    <recommendedName>
        <fullName evidence="3">Protein kinase domain-containing protein</fullName>
    </recommendedName>
</protein>
<accession>A0AAW1IRX6</accession>
<dbReference type="Pfam" id="PF07714">
    <property type="entry name" value="PK_Tyr_Ser-Thr"/>
    <property type="match status" value="1"/>
</dbReference>
<dbReference type="Proteomes" id="UP001443914">
    <property type="component" value="Unassembled WGS sequence"/>
</dbReference>
<name>A0AAW1IRX6_SAPOF</name>
<dbReference type="PROSITE" id="PS50011">
    <property type="entry name" value="PROTEIN_KINASE_DOM"/>
    <property type="match status" value="1"/>
</dbReference>
<gene>
    <name evidence="4" type="ORF">RND81_09G247100</name>
</gene>
<keyword evidence="1" id="KW-0547">Nucleotide-binding</keyword>
<dbReference type="InterPro" id="IPR000719">
    <property type="entry name" value="Prot_kinase_dom"/>
</dbReference>
<dbReference type="GO" id="GO:0004674">
    <property type="term" value="F:protein serine/threonine kinase activity"/>
    <property type="evidence" value="ECO:0007669"/>
    <property type="project" value="TreeGrafter"/>
</dbReference>
<reference evidence="4" key="1">
    <citation type="submission" date="2024-03" db="EMBL/GenBank/DDBJ databases">
        <title>WGS assembly of Saponaria officinalis var. Norfolk2.</title>
        <authorList>
            <person name="Jenkins J."/>
            <person name="Shu S."/>
            <person name="Grimwood J."/>
            <person name="Barry K."/>
            <person name="Goodstein D."/>
            <person name="Schmutz J."/>
            <person name="Leebens-Mack J."/>
            <person name="Osbourn A."/>
        </authorList>
    </citation>
    <scope>NUCLEOTIDE SEQUENCE [LARGE SCALE GENOMIC DNA]</scope>
    <source>
        <strain evidence="4">JIC</strain>
    </source>
</reference>
<dbReference type="InterPro" id="IPR011009">
    <property type="entry name" value="Kinase-like_dom_sf"/>
</dbReference>
<dbReference type="GO" id="GO:0005886">
    <property type="term" value="C:plasma membrane"/>
    <property type="evidence" value="ECO:0007669"/>
    <property type="project" value="TreeGrafter"/>
</dbReference>
<dbReference type="Gene3D" id="3.30.200.20">
    <property type="entry name" value="Phosphorylase Kinase, domain 1"/>
    <property type="match status" value="1"/>
</dbReference>